<accession>A0A9E7R075</accession>
<dbReference type="SMART" id="SM00382">
    <property type="entry name" value="AAA"/>
    <property type="match status" value="1"/>
</dbReference>
<dbReference type="InterPro" id="IPR003593">
    <property type="entry name" value="AAA+_ATPase"/>
</dbReference>
<proteinExistence type="predicted"/>
<dbReference type="PANTHER" id="PTHR10763">
    <property type="entry name" value="CELL DIVISION CONTROL PROTEIN 6-RELATED"/>
    <property type="match status" value="1"/>
</dbReference>
<dbReference type="KEGG" id="ssai:N0B31_14070"/>
<evidence type="ECO:0000256" key="3">
    <source>
        <dbReference type="ARBA" id="ARBA00022840"/>
    </source>
</evidence>
<keyword evidence="2" id="KW-0547">Nucleotide-binding</keyword>
<evidence type="ECO:0000259" key="4">
    <source>
        <dbReference type="SMART" id="SM00382"/>
    </source>
</evidence>
<dbReference type="Gene3D" id="1.10.8.60">
    <property type="match status" value="1"/>
</dbReference>
<dbReference type="Proteomes" id="UP001057580">
    <property type="component" value="Chromosome"/>
</dbReference>
<dbReference type="PANTHER" id="PTHR10763:SF22">
    <property type="entry name" value="ORC1-TYPE DNA REPLICATION PROTEIN"/>
    <property type="match status" value="1"/>
</dbReference>
<keyword evidence="6" id="KW-1185">Reference proteome</keyword>
<dbReference type="InterPro" id="IPR050311">
    <property type="entry name" value="ORC1/CDC6"/>
</dbReference>
<keyword evidence="1" id="KW-0235">DNA replication</keyword>
<dbReference type="Gene3D" id="3.40.50.300">
    <property type="entry name" value="P-loop containing nucleotide triphosphate hydrolases"/>
    <property type="match status" value="1"/>
</dbReference>
<name>A0A9E7R075_9EURY</name>
<dbReference type="RefSeq" id="WP_260592258.1">
    <property type="nucleotide sequence ID" value="NZ_CP104003.1"/>
</dbReference>
<keyword evidence="3" id="KW-0067">ATP-binding</keyword>
<dbReference type="InterPro" id="IPR014277">
    <property type="entry name" value="Orc1/Cdc6_arc"/>
</dbReference>
<dbReference type="InterPro" id="IPR027417">
    <property type="entry name" value="P-loop_NTPase"/>
</dbReference>
<evidence type="ECO:0000256" key="2">
    <source>
        <dbReference type="ARBA" id="ARBA00022741"/>
    </source>
</evidence>
<gene>
    <name evidence="5" type="ORF">N0B31_14070</name>
</gene>
<evidence type="ECO:0000256" key="1">
    <source>
        <dbReference type="ARBA" id="ARBA00022705"/>
    </source>
</evidence>
<protein>
    <submittedName>
        <fullName evidence="5">Orc1/cdc6 family replication initiation protein</fullName>
    </submittedName>
</protein>
<sequence>MIRDARVLDPEFVPSEVVHRDGEVDALSNALDPVTDGEPAETTFLFGPSGTGKTCLARYTVGQLREAVIDIRTQYVNCWQNYSRYRVLYRILEGLDRTIDIHRQSTPTDVLLERVQAYDGPPYVVVLDEVDQLEEPSVLYDLYRTHEVSMLLVANREEDLFAGLDDRLVSRLHGSRRIRFEKYGIDELAAILRARVDRGLTEDAVRDADLRYIADAAAGDARIAISTLRAAAREAGRQGLDRIPESVIRGAVPEARQEIQRKNLDQLKPHQKVLYEIIEEHGTVDPGTLYGTYRERVSDPRSDRTVRTYLNKLATYDLIVAEGENRGRVYRVA</sequence>
<dbReference type="GeneID" id="74943570"/>
<reference evidence="5" key="1">
    <citation type="submission" date="2022-09" db="EMBL/GenBank/DDBJ databases">
        <title>Diverse halophilic archaea isolated from saline environments.</title>
        <authorList>
            <person name="Cui H.-L."/>
        </authorList>
    </citation>
    <scope>NUCLEOTIDE SEQUENCE</scope>
    <source>
        <strain evidence="5">ZS-35-S2</strain>
    </source>
</reference>
<dbReference type="GO" id="GO:0005524">
    <property type="term" value="F:ATP binding"/>
    <property type="evidence" value="ECO:0007669"/>
    <property type="project" value="UniProtKB-KW"/>
</dbReference>
<dbReference type="GO" id="GO:0006260">
    <property type="term" value="P:DNA replication"/>
    <property type="evidence" value="ECO:0007669"/>
    <property type="project" value="UniProtKB-KW"/>
</dbReference>
<dbReference type="Pfam" id="PF22703">
    <property type="entry name" value="Cdc6_lid"/>
    <property type="match status" value="1"/>
</dbReference>
<dbReference type="InterPro" id="IPR041664">
    <property type="entry name" value="AAA_16"/>
</dbReference>
<dbReference type="InterPro" id="IPR055237">
    <property type="entry name" value="Cdc6_lid"/>
</dbReference>
<evidence type="ECO:0000313" key="5">
    <source>
        <dbReference type="EMBL" id="UWM53264.1"/>
    </source>
</evidence>
<dbReference type="Pfam" id="PF13191">
    <property type="entry name" value="AAA_16"/>
    <property type="match status" value="1"/>
</dbReference>
<dbReference type="CDD" id="cd00009">
    <property type="entry name" value="AAA"/>
    <property type="match status" value="1"/>
</dbReference>
<organism evidence="5 6">
    <name type="scientific">Salinirubellus salinus</name>
    <dbReference type="NCBI Taxonomy" id="1364945"/>
    <lineage>
        <taxon>Archaea</taxon>
        <taxon>Methanobacteriati</taxon>
        <taxon>Methanobacteriota</taxon>
        <taxon>Stenosarchaea group</taxon>
        <taxon>Halobacteria</taxon>
        <taxon>Halobacteriales</taxon>
        <taxon>Natronomonadaceae</taxon>
        <taxon>Salinirubellus</taxon>
    </lineage>
</organism>
<dbReference type="EMBL" id="CP104003">
    <property type="protein sequence ID" value="UWM53264.1"/>
    <property type="molecule type" value="Genomic_DNA"/>
</dbReference>
<dbReference type="NCBIfam" id="TIGR02928">
    <property type="entry name" value="orc1/cdc6 family replication initiation protein"/>
    <property type="match status" value="1"/>
</dbReference>
<feature type="domain" description="AAA+ ATPase" evidence="4">
    <location>
        <begin position="39"/>
        <end position="184"/>
    </location>
</feature>
<dbReference type="SUPFAM" id="SSF52540">
    <property type="entry name" value="P-loop containing nucleoside triphosphate hydrolases"/>
    <property type="match status" value="1"/>
</dbReference>
<evidence type="ECO:0000313" key="6">
    <source>
        <dbReference type="Proteomes" id="UP001057580"/>
    </source>
</evidence>
<dbReference type="AlphaFoldDB" id="A0A9E7R075"/>